<dbReference type="EMBL" id="AXCM01005846">
    <property type="status" value="NOT_ANNOTATED_CDS"/>
    <property type="molecule type" value="Genomic_DNA"/>
</dbReference>
<keyword evidence="3" id="KW-1185">Reference proteome</keyword>
<keyword evidence="1" id="KW-1133">Transmembrane helix</keyword>
<accession>A0A182M9L6</accession>
<evidence type="ECO:0000256" key="1">
    <source>
        <dbReference type="SAM" id="Phobius"/>
    </source>
</evidence>
<dbReference type="AlphaFoldDB" id="A0A182M9L6"/>
<feature type="transmembrane region" description="Helical" evidence="1">
    <location>
        <begin position="115"/>
        <end position="135"/>
    </location>
</feature>
<dbReference type="EMBL" id="AXCM01005845">
    <property type="status" value="NOT_ANNOTATED_CDS"/>
    <property type="molecule type" value="Genomic_DNA"/>
</dbReference>
<sequence length="333" mass="38253">MNQCDRKRILKHWCIDTITHVCSHCTQRRRIGLIEKQLYQLPCSPSMCGIKHRKDTTASYDVRKGKVRCRDVGKGYACFRIRAETVLYRWSVRAVLIGKIEGGKGQKKIDKVRRIPAVLTVPYVVNVLLLLQAVLNVRIVRFGLDDTQRTARTFVPLHVPPDRLPIRYVLVQYLRLDRAQRTGMARSSTGTGHQAEASRALFHRHDQLLLLLARFLALGRFRCGRVLGQRDRCVMAPEAYDDVFPVNDLVVIGFERLDRFLHVREPYEGVPGVLDALSVPNIDAFGSGKHLLHRLYRHHVGQVANEQRVRIDVLGLYLKRERSDRGAEAKVRR</sequence>
<name>A0A182M9L6_9DIPT</name>
<organism evidence="2 3">
    <name type="scientific">Anopheles culicifacies</name>
    <dbReference type="NCBI Taxonomy" id="139723"/>
    <lineage>
        <taxon>Eukaryota</taxon>
        <taxon>Metazoa</taxon>
        <taxon>Ecdysozoa</taxon>
        <taxon>Arthropoda</taxon>
        <taxon>Hexapoda</taxon>
        <taxon>Insecta</taxon>
        <taxon>Pterygota</taxon>
        <taxon>Neoptera</taxon>
        <taxon>Endopterygota</taxon>
        <taxon>Diptera</taxon>
        <taxon>Nematocera</taxon>
        <taxon>Culicoidea</taxon>
        <taxon>Culicidae</taxon>
        <taxon>Anophelinae</taxon>
        <taxon>Anopheles</taxon>
        <taxon>culicifacies species complex</taxon>
    </lineage>
</organism>
<dbReference type="EMBL" id="AXCM01005848">
    <property type="status" value="NOT_ANNOTATED_CDS"/>
    <property type="molecule type" value="Genomic_DNA"/>
</dbReference>
<reference evidence="3" key="1">
    <citation type="submission" date="2013-09" db="EMBL/GenBank/DDBJ databases">
        <title>The Genome Sequence of Anopheles culicifacies species A.</title>
        <authorList>
            <consortium name="The Broad Institute Genomics Platform"/>
            <person name="Neafsey D.E."/>
            <person name="Besansky N."/>
            <person name="Howell P."/>
            <person name="Walton C."/>
            <person name="Young S.K."/>
            <person name="Zeng Q."/>
            <person name="Gargeya S."/>
            <person name="Fitzgerald M."/>
            <person name="Haas B."/>
            <person name="Abouelleil A."/>
            <person name="Allen A.W."/>
            <person name="Alvarado L."/>
            <person name="Arachchi H.M."/>
            <person name="Berlin A.M."/>
            <person name="Chapman S.B."/>
            <person name="Gainer-Dewar J."/>
            <person name="Goldberg J."/>
            <person name="Griggs A."/>
            <person name="Gujja S."/>
            <person name="Hansen M."/>
            <person name="Howarth C."/>
            <person name="Imamovic A."/>
            <person name="Ireland A."/>
            <person name="Larimer J."/>
            <person name="McCowan C."/>
            <person name="Murphy C."/>
            <person name="Pearson M."/>
            <person name="Poon T.W."/>
            <person name="Priest M."/>
            <person name="Roberts A."/>
            <person name="Saif S."/>
            <person name="Shea T."/>
            <person name="Sisk P."/>
            <person name="Sykes S."/>
            <person name="Wortman J."/>
            <person name="Nusbaum C."/>
            <person name="Birren B."/>
        </authorList>
    </citation>
    <scope>NUCLEOTIDE SEQUENCE [LARGE SCALE GENOMIC DNA]</scope>
    <source>
        <strain evidence="3">A-37</strain>
    </source>
</reference>
<dbReference type="EnsemblMetazoa" id="ACUA012863-RA">
    <property type="protein sequence ID" value="ACUA012863-PA"/>
    <property type="gene ID" value="ACUA012863"/>
</dbReference>
<proteinExistence type="predicted"/>
<dbReference type="EMBL" id="AXCM01005847">
    <property type="status" value="NOT_ANNOTATED_CDS"/>
    <property type="molecule type" value="Genomic_DNA"/>
</dbReference>
<evidence type="ECO:0000313" key="2">
    <source>
        <dbReference type="EnsemblMetazoa" id="ACUA012863-PA"/>
    </source>
</evidence>
<reference evidence="2" key="2">
    <citation type="submission" date="2020-05" db="UniProtKB">
        <authorList>
            <consortium name="EnsemblMetazoa"/>
        </authorList>
    </citation>
    <scope>IDENTIFICATION</scope>
    <source>
        <strain evidence="2">A-37</strain>
    </source>
</reference>
<protein>
    <submittedName>
        <fullName evidence="2">Uncharacterized protein</fullName>
    </submittedName>
</protein>
<keyword evidence="1" id="KW-0472">Membrane</keyword>
<dbReference type="VEuPathDB" id="VectorBase:ACUA012863"/>
<keyword evidence="1" id="KW-0812">Transmembrane</keyword>
<dbReference type="Proteomes" id="UP000075883">
    <property type="component" value="Unassembled WGS sequence"/>
</dbReference>
<evidence type="ECO:0000313" key="3">
    <source>
        <dbReference type="Proteomes" id="UP000075883"/>
    </source>
</evidence>